<dbReference type="AlphaFoldDB" id="A0A831SQJ5"/>
<protein>
    <recommendedName>
        <fullName evidence="2">Cytokinin riboside 5'-monophosphate phosphoribohydrolase</fullName>
        <ecNumber evidence="2">3.2.2.n1</ecNumber>
    </recommendedName>
</protein>
<reference evidence="3" key="1">
    <citation type="journal article" date="2020" name="mSystems">
        <title>Genome- and Community-Level Interaction Insights into Carbon Utilization and Element Cycling Functions of Hydrothermarchaeota in Hydrothermal Sediment.</title>
        <authorList>
            <person name="Zhou Z."/>
            <person name="Liu Y."/>
            <person name="Xu W."/>
            <person name="Pan J."/>
            <person name="Luo Z.H."/>
            <person name="Li M."/>
        </authorList>
    </citation>
    <scope>NUCLEOTIDE SEQUENCE [LARGE SCALE GENOMIC DNA]</scope>
    <source>
        <strain evidence="3">SpSt-1181</strain>
    </source>
</reference>
<dbReference type="EMBL" id="DSBW01000205">
    <property type="protein sequence ID" value="HED31821.1"/>
    <property type="molecule type" value="Genomic_DNA"/>
</dbReference>
<organism evidence="3">
    <name type="scientific">Prosthecochloris aestuarii</name>
    <dbReference type="NCBI Taxonomy" id="1102"/>
    <lineage>
        <taxon>Bacteria</taxon>
        <taxon>Pseudomonadati</taxon>
        <taxon>Chlorobiota</taxon>
        <taxon>Chlorobiia</taxon>
        <taxon>Chlorobiales</taxon>
        <taxon>Chlorobiaceae</taxon>
        <taxon>Prosthecochloris</taxon>
    </lineage>
</organism>
<dbReference type="GO" id="GO:0008714">
    <property type="term" value="F:AMP nucleosidase activity"/>
    <property type="evidence" value="ECO:0007669"/>
    <property type="project" value="UniProtKB-EC"/>
</dbReference>
<dbReference type="GO" id="GO:0009691">
    <property type="term" value="P:cytokinin biosynthetic process"/>
    <property type="evidence" value="ECO:0007669"/>
    <property type="project" value="UniProtKB-UniRule"/>
</dbReference>
<dbReference type="GO" id="GO:0005829">
    <property type="term" value="C:cytosol"/>
    <property type="evidence" value="ECO:0007669"/>
    <property type="project" value="TreeGrafter"/>
</dbReference>
<dbReference type="EC" id="3.2.2.n1" evidence="2"/>
<dbReference type="InterPro" id="IPR052341">
    <property type="entry name" value="LOG_family_nucleotidases"/>
</dbReference>
<proteinExistence type="inferred from homology"/>
<evidence type="ECO:0000256" key="2">
    <source>
        <dbReference type="RuleBase" id="RU363015"/>
    </source>
</evidence>
<keyword evidence="2" id="KW-0203">Cytokinin biosynthesis</keyword>
<dbReference type="NCBIfam" id="TIGR00730">
    <property type="entry name" value="Rossman fold protein, TIGR00730 family"/>
    <property type="match status" value="1"/>
</dbReference>
<evidence type="ECO:0000313" key="3">
    <source>
        <dbReference type="EMBL" id="HED31821.1"/>
    </source>
</evidence>
<dbReference type="PANTHER" id="PTHR43393:SF3">
    <property type="entry name" value="LYSINE DECARBOXYLASE-LIKE PROTEIN"/>
    <property type="match status" value="1"/>
</dbReference>
<evidence type="ECO:0000256" key="1">
    <source>
        <dbReference type="ARBA" id="ARBA00000274"/>
    </source>
</evidence>
<sequence length="245" mass="27744">MNVNDENRQERRVAGQEVAPAEQCFARQTDFSGDGWRVFKIMAEFVNGFEKMSDVGPAVTVFGSTRVRPEDEEYRTAEETGRILASNGFATITGGGPGVMEAANKGAQQAGGMSIGFNIELPNQQKSNPFIDRERLVTFQYFFVRKVMFLKYSQAFIVLPGGFGTLDEFSEAITLIQTRKSDRFPVILVGSEYWNGLYRWIRETMLGSKGFVSPEDLDFIFLEDNPAKVIDLIHSFHQRRYTLNF</sequence>
<dbReference type="InterPro" id="IPR005269">
    <property type="entry name" value="LOG"/>
</dbReference>
<dbReference type="Proteomes" id="UP000886335">
    <property type="component" value="Unassembled WGS sequence"/>
</dbReference>
<keyword evidence="2" id="KW-0378">Hydrolase</keyword>
<dbReference type="PANTHER" id="PTHR43393">
    <property type="entry name" value="CYTOKININ RIBOSIDE 5'-MONOPHOSPHATE PHOSPHORIBOHYDROLASE"/>
    <property type="match status" value="1"/>
</dbReference>
<dbReference type="Gene3D" id="3.40.50.450">
    <property type="match status" value="1"/>
</dbReference>
<comment type="similarity">
    <text evidence="2">Belongs to the LOG family.</text>
</comment>
<gene>
    <name evidence="3" type="ORF">ENN50_09150</name>
</gene>
<comment type="caution">
    <text evidence="3">The sequence shown here is derived from an EMBL/GenBank/DDBJ whole genome shotgun (WGS) entry which is preliminary data.</text>
</comment>
<dbReference type="InterPro" id="IPR031100">
    <property type="entry name" value="LOG_fam"/>
</dbReference>
<dbReference type="Pfam" id="PF03641">
    <property type="entry name" value="Lysine_decarbox"/>
    <property type="match status" value="1"/>
</dbReference>
<accession>A0A831SQJ5</accession>
<dbReference type="SUPFAM" id="SSF102405">
    <property type="entry name" value="MCP/YpsA-like"/>
    <property type="match status" value="1"/>
</dbReference>
<comment type="catalytic activity">
    <reaction evidence="1">
        <text>AMP + H2O = D-ribose 5-phosphate + adenine</text>
        <dbReference type="Rhea" id="RHEA:20129"/>
        <dbReference type="ChEBI" id="CHEBI:15377"/>
        <dbReference type="ChEBI" id="CHEBI:16708"/>
        <dbReference type="ChEBI" id="CHEBI:78346"/>
        <dbReference type="ChEBI" id="CHEBI:456215"/>
        <dbReference type="EC" id="3.2.2.4"/>
    </reaction>
</comment>
<name>A0A831SQJ5_PROAE</name>